<dbReference type="PANTHER" id="PTHR37316">
    <property type="entry name" value="TEICHOIC ACID GLYCEROL-PHOSPHATE PRIMASE"/>
    <property type="match status" value="1"/>
</dbReference>
<dbReference type="PANTHER" id="PTHR37316:SF3">
    <property type="entry name" value="TEICHOIC ACID GLYCEROL-PHOSPHATE TRANSFERASE"/>
    <property type="match status" value="1"/>
</dbReference>
<evidence type="ECO:0000256" key="3">
    <source>
        <dbReference type="ARBA" id="ARBA00022475"/>
    </source>
</evidence>
<dbReference type="GO" id="GO:0019350">
    <property type="term" value="P:teichoic acid biosynthetic process"/>
    <property type="evidence" value="ECO:0007669"/>
    <property type="project" value="UniProtKB-KW"/>
</dbReference>
<proteinExistence type="inferred from homology"/>
<keyword evidence="3" id="KW-1003">Cell membrane</keyword>
<keyword evidence="6" id="KW-0472">Membrane</keyword>
<comment type="similarity">
    <text evidence="2">Belongs to the CDP-glycerol glycerophosphotransferase family.</text>
</comment>
<protein>
    <submittedName>
        <fullName evidence="7">Putative CDP-glycerol:glycerophosphate glycerophosphotransferase</fullName>
        <ecNumber evidence="7">2.7.8.-</ecNumber>
    </submittedName>
</protein>
<dbReference type="InterPro" id="IPR043149">
    <property type="entry name" value="TagF_N"/>
</dbReference>
<dbReference type="Gene3D" id="3.40.50.11820">
    <property type="match status" value="1"/>
</dbReference>
<dbReference type="AlphaFoldDB" id="A0A1V4IXL8"/>
<keyword evidence="4 7" id="KW-0808">Transferase</keyword>
<dbReference type="InterPro" id="IPR043148">
    <property type="entry name" value="TagF_C"/>
</dbReference>
<dbReference type="InterPro" id="IPR007554">
    <property type="entry name" value="Glycerophosphate_synth"/>
</dbReference>
<evidence type="ECO:0000256" key="6">
    <source>
        <dbReference type="ARBA" id="ARBA00023136"/>
    </source>
</evidence>
<evidence type="ECO:0000256" key="2">
    <source>
        <dbReference type="ARBA" id="ARBA00010488"/>
    </source>
</evidence>
<evidence type="ECO:0000313" key="7">
    <source>
        <dbReference type="EMBL" id="OPJ64515.1"/>
    </source>
</evidence>
<evidence type="ECO:0000313" key="8">
    <source>
        <dbReference type="Proteomes" id="UP000191056"/>
    </source>
</evidence>
<dbReference type="Gene3D" id="3.40.50.720">
    <property type="entry name" value="NAD(P)-binding Rossmann-like Domain"/>
    <property type="match status" value="1"/>
</dbReference>
<reference evidence="7 8" key="1">
    <citation type="submission" date="2017-03" db="EMBL/GenBank/DDBJ databases">
        <title>Genome sequence of Clostridium chromiireducens DSM 23318.</title>
        <authorList>
            <person name="Poehlein A."/>
            <person name="Daniel R."/>
        </authorList>
    </citation>
    <scope>NUCLEOTIDE SEQUENCE [LARGE SCALE GENOMIC DNA]</scope>
    <source>
        <strain evidence="7 8">DSM 23318</strain>
    </source>
</reference>
<dbReference type="Pfam" id="PF04464">
    <property type="entry name" value="Glyphos_transf"/>
    <property type="match status" value="1"/>
</dbReference>
<dbReference type="InterPro" id="IPR051612">
    <property type="entry name" value="Teichoic_Acid_Biosynth"/>
</dbReference>
<dbReference type="EMBL" id="MZGT01000012">
    <property type="protein sequence ID" value="OPJ64515.1"/>
    <property type="molecule type" value="Genomic_DNA"/>
</dbReference>
<dbReference type="GO" id="GO:0047355">
    <property type="term" value="F:CDP-glycerol glycerophosphotransferase activity"/>
    <property type="evidence" value="ECO:0007669"/>
    <property type="project" value="InterPro"/>
</dbReference>
<evidence type="ECO:0000256" key="5">
    <source>
        <dbReference type="ARBA" id="ARBA00022944"/>
    </source>
</evidence>
<dbReference type="Proteomes" id="UP000191056">
    <property type="component" value="Unassembled WGS sequence"/>
</dbReference>
<keyword evidence="5" id="KW-0777">Teichoic acid biosynthesis</keyword>
<dbReference type="SUPFAM" id="SSF53756">
    <property type="entry name" value="UDP-Glycosyltransferase/glycogen phosphorylase"/>
    <property type="match status" value="1"/>
</dbReference>
<comment type="caution">
    <text evidence="7">The sequence shown here is derived from an EMBL/GenBank/DDBJ whole genome shotgun (WGS) entry which is preliminary data.</text>
</comment>
<comment type="subcellular location">
    <subcellularLocation>
        <location evidence="1">Cell membrane</location>
        <topology evidence="1">Peripheral membrane protein</topology>
    </subcellularLocation>
</comment>
<evidence type="ECO:0000256" key="1">
    <source>
        <dbReference type="ARBA" id="ARBA00004202"/>
    </source>
</evidence>
<dbReference type="GO" id="GO:0005886">
    <property type="term" value="C:plasma membrane"/>
    <property type="evidence" value="ECO:0007669"/>
    <property type="project" value="UniProtKB-SubCell"/>
</dbReference>
<dbReference type="STRING" id="225345.CLCHR_11620"/>
<evidence type="ECO:0000256" key="4">
    <source>
        <dbReference type="ARBA" id="ARBA00022679"/>
    </source>
</evidence>
<dbReference type="Gene3D" id="3.40.50.12580">
    <property type="match status" value="1"/>
</dbReference>
<gene>
    <name evidence="7" type="primary">tagB</name>
    <name evidence="7" type="ORF">CLCHR_11620</name>
</gene>
<keyword evidence="8" id="KW-1185">Reference proteome</keyword>
<organism evidence="7 8">
    <name type="scientific">Clostridium chromiireducens</name>
    <dbReference type="NCBI Taxonomy" id="225345"/>
    <lineage>
        <taxon>Bacteria</taxon>
        <taxon>Bacillati</taxon>
        <taxon>Bacillota</taxon>
        <taxon>Clostridia</taxon>
        <taxon>Eubacteriales</taxon>
        <taxon>Clostridiaceae</taxon>
        <taxon>Clostridium</taxon>
    </lineage>
</organism>
<name>A0A1V4IXL8_9CLOT</name>
<dbReference type="EC" id="2.7.8.-" evidence="7"/>
<accession>A0A1V4IXL8</accession>
<sequence>MKIKKCTIHKLNKIIKNREIICFGAGNALKSLCSNYRYFYFEKYIKYIVDNDQNKVGNIMNLNGKDVIIHSYDYLTKNIKSNDVILISNKYYSDEIAKQLMMSEKLKNVECYFYPNEKRGIASFFQWFAKKFPLSNTLLFQGPGDFYENSYAIRDYLVSAGLMKKYKLVWIVNSDIKCKDTTKEKYIVRNCLKYSTSIKEILKYVYYFSTAKYIFYESAPIPKYRDEQKLVFLGHGAYSLKKSKGIIVTSRMVDYVLCPSEKCIAGVCDQTRAFEDQIFICGCPRNDILFSKNRVIDKVVSVDKNQKIIIWMPTMRQASWSERKDSERIFAHGLPLLEGKEDFEQLNNLLGELNMILVVKPHPFQRLSVYDLNQYDNIKFVLSQTLLDKNINLYELMKDTDALISDYSSVSFDYMLLNKPIAYAIDDMKEYKLGFAMDNPLEFMPGHHLLTKNDLFNFISDIANTEDRYKEKRKEICDFVHKYQDGENSKRVIEFLGIGSE</sequence>